<evidence type="ECO:0000256" key="2">
    <source>
        <dbReference type="ARBA" id="ARBA00012615"/>
    </source>
</evidence>
<feature type="region of interest" description="Disordered" evidence="10">
    <location>
        <begin position="39"/>
        <end position="58"/>
    </location>
</feature>
<keyword evidence="14" id="KW-1185">Reference proteome</keyword>
<dbReference type="GO" id="GO:0009247">
    <property type="term" value="P:glycolipid biosynthetic process"/>
    <property type="evidence" value="ECO:0007669"/>
    <property type="project" value="InterPro"/>
</dbReference>
<dbReference type="InterPro" id="IPR009695">
    <property type="entry name" value="Diacylglyc_glucosyltr_N"/>
</dbReference>
<comment type="similarity">
    <text evidence="1">Belongs to the glycosyltransferase 28 family.</text>
</comment>
<dbReference type="FunFam" id="3.40.50.2000:FF:000111">
    <property type="entry name" value="Monogalactosyldiacylglycerol synthase 3, chloroplastic"/>
    <property type="match status" value="1"/>
</dbReference>
<comment type="subcellular location">
    <subcellularLocation>
        <location evidence="9">Plastid</location>
        <location evidence="9">Chloroplast membrane</location>
    </subcellularLocation>
</comment>
<dbReference type="EMBL" id="JAKOGI010000018">
    <property type="protein sequence ID" value="KAJ8449881.1"/>
    <property type="molecule type" value="Genomic_DNA"/>
</dbReference>
<evidence type="ECO:0000256" key="6">
    <source>
        <dbReference type="ARBA" id="ARBA00022679"/>
    </source>
</evidence>
<dbReference type="CDD" id="cd17507">
    <property type="entry name" value="GT28_Beta-DGS-like"/>
    <property type="match status" value="1"/>
</dbReference>
<dbReference type="InterPro" id="IPR050519">
    <property type="entry name" value="Glycosyltransf_28_UgtP"/>
</dbReference>
<evidence type="ECO:0000256" key="3">
    <source>
        <dbReference type="ARBA" id="ARBA00022528"/>
    </source>
</evidence>
<keyword evidence="4" id="KW-0934">Plastid</keyword>
<evidence type="ECO:0000256" key="1">
    <source>
        <dbReference type="ARBA" id="ARBA00006962"/>
    </source>
</evidence>
<evidence type="ECO:0000256" key="10">
    <source>
        <dbReference type="SAM" id="MobiDB-lite"/>
    </source>
</evidence>
<gene>
    <name evidence="13" type="ORF">Cgig2_029243</name>
</gene>
<keyword evidence="7" id="KW-0809">Transit peptide</keyword>
<dbReference type="GO" id="GO:0046509">
    <property type="term" value="F:1,2-diacylglycerol 3-beta-galactosyltransferase activity"/>
    <property type="evidence" value="ECO:0007669"/>
    <property type="project" value="UniProtKB-EC"/>
</dbReference>
<dbReference type="Proteomes" id="UP001153076">
    <property type="component" value="Unassembled WGS sequence"/>
</dbReference>
<dbReference type="PANTHER" id="PTHR43025:SF1">
    <property type="entry name" value="MONOGALACTOSYLDIACYLGLYCEROL SYNTHASE 2, CHLOROPLASTIC"/>
    <property type="match status" value="1"/>
</dbReference>
<evidence type="ECO:0000256" key="9">
    <source>
        <dbReference type="ARBA" id="ARBA00046299"/>
    </source>
</evidence>
<accession>A0A9Q1QQE1</accession>
<dbReference type="SUPFAM" id="SSF53756">
    <property type="entry name" value="UDP-Glycosyltransferase/glycogen phosphorylase"/>
    <property type="match status" value="1"/>
</dbReference>
<dbReference type="OrthoDB" id="200404at2759"/>
<keyword evidence="8" id="KW-0472">Membrane</keyword>
<feature type="domain" description="Diacylglycerol glucosyltransferase N-terminal" evidence="12">
    <location>
        <begin position="89"/>
        <end position="257"/>
    </location>
</feature>
<keyword evidence="5" id="KW-0328">Glycosyltransferase</keyword>
<dbReference type="Pfam" id="PF06925">
    <property type="entry name" value="MGDG_synth"/>
    <property type="match status" value="1"/>
</dbReference>
<sequence>MVMSVVAPKRSSLSSVFSRVGGYYYGYYCNKKRCSSFSSSSSSASSSTPSSLMGNDSMEDEDGTMEMVQLGADRPKNVLILMSDTGGGHRASAEAIRDAFKSEFGDEYNIIIKDVWKEYTGWPLNDMERQYKFMVKHAQLWKVAFHSTYPRWIHSMYLAAIAAFYAKEVEAGLMEYKPDIIISVHPLMQHIPLRVLKWQGLQKKVIFVTVITDLNSCHPTWFHPSVNRCYCPSEEVAKKASLDGLKESQIRVFGLPIRPSFAHAILSKDDLRVVLKMDQHLPAVLLMGGGEGMGPVEKTAIALGESLFDKQLRKPIGQMTIICGRNKSLASTLKAMEWKIPVKVRGFEKQMEKWMGACDCIITKAGPGTIAEALIRGLPIILNDYVPGQEKGNVPYVVDNGAGVFTRSPKETARIVAEWFSNKSNELKRMSENALKLAKPEAVFEIVRDIHELAAQRGALANFPYTLTSSFTSLI</sequence>
<evidence type="ECO:0000313" key="13">
    <source>
        <dbReference type="EMBL" id="KAJ8449881.1"/>
    </source>
</evidence>
<organism evidence="13 14">
    <name type="scientific">Carnegiea gigantea</name>
    <dbReference type="NCBI Taxonomy" id="171969"/>
    <lineage>
        <taxon>Eukaryota</taxon>
        <taxon>Viridiplantae</taxon>
        <taxon>Streptophyta</taxon>
        <taxon>Embryophyta</taxon>
        <taxon>Tracheophyta</taxon>
        <taxon>Spermatophyta</taxon>
        <taxon>Magnoliopsida</taxon>
        <taxon>eudicotyledons</taxon>
        <taxon>Gunneridae</taxon>
        <taxon>Pentapetalae</taxon>
        <taxon>Caryophyllales</taxon>
        <taxon>Cactineae</taxon>
        <taxon>Cactaceae</taxon>
        <taxon>Cactoideae</taxon>
        <taxon>Echinocereeae</taxon>
        <taxon>Carnegiea</taxon>
    </lineage>
</organism>
<dbReference type="Pfam" id="PF04101">
    <property type="entry name" value="Glyco_tran_28_C"/>
    <property type="match status" value="1"/>
</dbReference>
<protein>
    <recommendedName>
        <fullName evidence="2">monogalactosyldiacylglycerol synthase</fullName>
        <ecNumber evidence="2">2.4.1.46</ecNumber>
    </recommendedName>
</protein>
<keyword evidence="3" id="KW-0150">Chloroplast</keyword>
<feature type="compositionally biased region" description="Low complexity" evidence="10">
    <location>
        <begin position="39"/>
        <end position="51"/>
    </location>
</feature>
<evidence type="ECO:0000313" key="14">
    <source>
        <dbReference type="Proteomes" id="UP001153076"/>
    </source>
</evidence>
<evidence type="ECO:0000259" key="12">
    <source>
        <dbReference type="Pfam" id="PF06925"/>
    </source>
</evidence>
<comment type="caution">
    <text evidence="13">The sequence shown here is derived from an EMBL/GenBank/DDBJ whole genome shotgun (WGS) entry which is preliminary data.</text>
</comment>
<dbReference type="GO" id="GO:0031969">
    <property type="term" value="C:chloroplast membrane"/>
    <property type="evidence" value="ECO:0007669"/>
    <property type="project" value="UniProtKB-SubCell"/>
</dbReference>
<dbReference type="InterPro" id="IPR007235">
    <property type="entry name" value="Glyco_trans_28_C"/>
</dbReference>
<proteinExistence type="inferred from homology"/>
<name>A0A9Q1QQE1_9CARY</name>
<evidence type="ECO:0000256" key="5">
    <source>
        <dbReference type="ARBA" id="ARBA00022676"/>
    </source>
</evidence>
<evidence type="ECO:0000259" key="11">
    <source>
        <dbReference type="Pfam" id="PF04101"/>
    </source>
</evidence>
<feature type="domain" description="Glycosyl transferase family 28 C-terminal" evidence="11">
    <location>
        <begin position="306"/>
        <end position="433"/>
    </location>
</feature>
<dbReference type="EC" id="2.4.1.46" evidence="2"/>
<dbReference type="PANTHER" id="PTHR43025">
    <property type="entry name" value="MONOGALACTOSYLDIACYLGLYCEROL SYNTHASE"/>
    <property type="match status" value="1"/>
</dbReference>
<dbReference type="Gene3D" id="3.40.50.2000">
    <property type="entry name" value="Glycogen Phosphorylase B"/>
    <property type="match status" value="1"/>
</dbReference>
<reference evidence="13" key="1">
    <citation type="submission" date="2022-04" db="EMBL/GenBank/DDBJ databases">
        <title>Carnegiea gigantea Genome sequencing and assembly v2.</title>
        <authorList>
            <person name="Copetti D."/>
            <person name="Sanderson M.J."/>
            <person name="Burquez A."/>
            <person name="Wojciechowski M.F."/>
        </authorList>
    </citation>
    <scope>NUCLEOTIDE SEQUENCE</scope>
    <source>
        <strain evidence="13">SGP5-SGP5p</strain>
        <tissue evidence="13">Aerial part</tissue>
    </source>
</reference>
<keyword evidence="6" id="KW-0808">Transferase</keyword>
<evidence type="ECO:0000256" key="8">
    <source>
        <dbReference type="ARBA" id="ARBA00023136"/>
    </source>
</evidence>
<dbReference type="AlphaFoldDB" id="A0A9Q1QQE1"/>
<evidence type="ECO:0000256" key="4">
    <source>
        <dbReference type="ARBA" id="ARBA00022640"/>
    </source>
</evidence>
<evidence type="ECO:0000256" key="7">
    <source>
        <dbReference type="ARBA" id="ARBA00022946"/>
    </source>
</evidence>